<evidence type="ECO:0000313" key="6">
    <source>
        <dbReference type="EMBL" id="MFD2754963.1"/>
    </source>
</evidence>
<keyword evidence="7" id="KW-1185">Reference proteome</keyword>
<evidence type="ECO:0000259" key="5">
    <source>
        <dbReference type="PROSITE" id="PS50931"/>
    </source>
</evidence>
<keyword evidence="3" id="KW-0238">DNA-binding</keyword>
<evidence type="ECO:0000313" key="7">
    <source>
        <dbReference type="Proteomes" id="UP001597463"/>
    </source>
</evidence>
<sequence length="305" mass="33030">MNISSRQLDAFITLARLSNFTLAARRCHLSQPAFSALIKGLEDGVGVRLFDRSTRHVALTPEGAQFLEAAQRIRTDLGDAVQSLREAAALQRGRVSIALLPSLAAAWLPPVLALFHARHPGIQLQVSDLLSEPCIAQVASGQADLALAAIRADTEELQAEWFCADQLHLVCRAGHPLAALAAPRMADLQPYPFIQLARHSSVRQYLESQAAAPALDTLLEVEHLATVMGMVRAGLGISVVPALALFHFGQPDLVTRPLADAHRRRDLYLVRRRHRSLSPAAQAFHALALEHRPRTTGGAPADAAQ</sequence>
<dbReference type="SUPFAM" id="SSF46785">
    <property type="entry name" value="Winged helix' DNA-binding domain"/>
    <property type="match status" value="1"/>
</dbReference>
<dbReference type="CDD" id="cd08440">
    <property type="entry name" value="PBP2_LTTR_like_4"/>
    <property type="match status" value="1"/>
</dbReference>
<dbReference type="Gene3D" id="1.10.10.10">
    <property type="entry name" value="Winged helix-like DNA-binding domain superfamily/Winged helix DNA-binding domain"/>
    <property type="match status" value="1"/>
</dbReference>
<dbReference type="SUPFAM" id="SSF53850">
    <property type="entry name" value="Periplasmic binding protein-like II"/>
    <property type="match status" value="1"/>
</dbReference>
<dbReference type="PANTHER" id="PTHR30419">
    <property type="entry name" value="HTH-TYPE TRANSCRIPTIONAL REGULATOR YBHD"/>
    <property type="match status" value="1"/>
</dbReference>
<dbReference type="Gene3D" id="3.40.190.290">
    <property type="match status" value="1"/>
</dbReference>
<evidence type="ECO:0000256" key="4">
    <source>
        <dbReference type="ARBA" id="ARBA00023163"/>
    </source>
</evidence>
<dbReference type="Pfam" id="PF03466">
    <property type="entry name" value="LysR_substrate"/>
    <property type="match status" value="1"/>
</dbReference>
<protein>
    <submittedName>
        <fullName evidence="6">LysR substrate-binding domain-containing protein</fullName>
    </submittedName>
</protein>
<evidence type="ECO:0000256" key="3">
    <source>
        <dbReference type="ARBA" id="ARBA00023125"/>
    </source>
</evidence>
<dbReference type="EMBL" id="JBHUMV010000005">
    <property type="protein sequence ID" value="MFD2754963.1"/>
    <property type="molecule type" value="Genomic_DNA"/>
</dbReference>
<dbReference type="PROSITE" id="PS50931">
    <property type="entry name" value="HTH_LYSR"/>
    <property type="match status" value="1"/>
</dbReference>
<dbReference type="PRINTS" id="PR00039">
    <property type="entry name" value="HTHLYSR"/>
</dbReference>
<dbReference type="InterPro" id="IPR050950">
    <property type="entry name" value="HTH-type_LysR_regulators"/>
</dbReference>
<gene>
    <name evidence="6" type="ORF">ACFSW6_12760</name>
</gene>
<dbReference type="PANTHER" id="PTHR30419:SF8">
    <property type="entry name" value="NITROGEN ASSIMILATION TRANSCRIPTIONAL ACTIVATOR-RELATED"/>
    <property type="match status" value="1"/>
</dbReference>
<organism evidence="6 7">
    <name type="scientific">Comamonas terrae</name>
    <dbReference type="NCBI Taxonomy" id="673548"/>
    <lineage>
        <taxon>Bacteria</taxon>
        <taxon>Pseudomonadati</taxon>
        <taxon>Pseudomonadota</taxon>
        <taxon>Betaproteobacteria</taxon>
        <taxon>Burkholderiales</taxon>
        <taxon>Comamonadaceae</taxon>
        <taxon>Comamonas</taxon>
    </lineage>
</organism>
<name>A0ABW5UPV9_9BURK</name>
<comment type="similarity">
    <text evidence="1">Belongs to the LysR transcriptional regulatory family.</text>
</comment>
<evidence type="ECO:0000256" key="1">
    <source>
        <dbReference type="ARBA" id="ARBA00009437"/>
    </source>
</evidence>
<keyword evidence="4" id="KW-0804">Transcription</keyword>
<evidence type="ECO:0000256" key="2">
    <source>
        <dbReference type="ARBA" id="ARBA00023015"/>
    </source>
</evidence>
<feature type="domain" description="HTH lysR-type" evidence="5">
    <location>
        <begin position="1"/>
        <end position="60"/>
    </location>
</feature>
<dbReference type="Pfam" id="PF00126">
    <property type="entry name" value="HTH_1"/>
    <property type="match status" value="1"/>
</dbReference>
<dbReference type="InterPro" id="IPR000847">
    <property type="entry name" value="LysR_HTH_N"/>
</dbReference>
<dbReference type="InterPro" id="IPR036390">
    <property type="entry name" value="WH_DNA-bd_sf"/>
</dbReference>
<comment type="caution">
    <text evidence="6">The sequence shown here is derived from an EMBL/GenBank/DDBJ whole genome shotgun (WGS) entry which is preliminary data.</text>
</comment>
<dbReference type="Proteomes" id="UP001597463">
    <property type="component" value="Unassembled WGS sequence"/>
</dbReference>
<keyword evidence="2" id="KW-0805">Transcription regulation</keyword>
<dbReference type="InterPro" id="IPR036388">
    <property type="entry name" value="WH-like_DNA-bd_sf"/>
</dbReference>
<reference evidence="7" key="1">
    <citation type="journal article" date="2019" name="Int. J. Syst. Evol. Microbiol.">
        <title>The Global Catalogue of Microorganisms (GCM) 10K type strain sequencing project: providing services to taxonomists for standard genome sequencing and annotation.</title>
        <authorList>
            <consortium name="The Broad Institute Genomics Platform"/>
            <consortium name="The Broad Institute Genome Sequencing Center for Infectious Disease"/>
            <person name="Wu L."/>
            <person name="Ma J."/>
        </authorList>
    </citation>
    <scope>NUCLEOTIDE SEQUENCE [LARGE SCALE GENOMIC DNA]</scope>
    <source>
        <strain evidence="7">TISTR 1906</strain>
    </source>
</reference>
<dbReference type="RefSeq" id="WP_066475556.1">
    <property type="nucleotide sequence ID" value="NZ_BCNT01000005.1"/>
</dbReference>
<accession>A0ABW5UPV9</accession>
<proteinExistence type="inferred from homology"/>
<dbReference type="InterPro" id="IPR005119">
    <property type="entry name" value="LysR_subst-bd"/>
</dbReference>